<proteinExistence type="predicted"/>
<reference evidence="1" key="1">
    <citation type="submission" date="2023-10" db="EMBL/GenBank/DDBJ databases">
        <title>Genome assembly of Pristionchus species.</title>
        <authorList>
            <person name="Yoshida K."/>
            <person name="Sommer R.J."/>
        </authorList>
    </citation>
    <scope>NUCLEOTIDE SEQUENCE</scope>
    <source>
        <strain evidence="1">RS0144</strain>
    </source>
</reference>
<feature type="non-terminal residue" evidence="1">
    <location>
        <position position="79"/>
    </location>
</feature>
<evidence type="ECO:0000313" key="2">
    <source>
        <dbReference type="Proteomes" id="UP001432027"/>
    </source>
</evidence>
<feature type="non-terminal residue" evidence="1">
    <location>
        <position position="1"/>
    </location>
</feature>
<gene>
    <name evidence="1" type="ORF">PENTCL1PPCAC_24535</name>
</gene>
<name>A0AAV5U7A2_9BILA</name>
<dbReference type="EMBL" id="BTSX01000005">
    <property type="protein sequence ID" value="GMT02361.1"/>
    <property type="molecule type" value="Genomic_DNA"/>
</dbReference>
<keyword evidence="2" id="KW-1185">Reference proteome</keyword>
<evidence type="ECO:0000313" key="1">
    <source>
        <dbReference type="EMBL" id="GMT02361.1"/>
    </source>
</evidence>
<protein>
    <submittedName>
        <fullName evidence="1">Uncharacterized protein</fullName>
    </submittedName>
</protein>
<organism evidence="1 2">
    <name type="scientific">Pristionchus entomophagus</name>
    <dbReference type="NCBI Taxonomy" id="358040"/>
    <lineage>
        <taxon>Eukaryota</taxon>
        <taxon>Metazoa</taxon>
        <taxon>Ecdysozoa</taxon>
        <taxon>Nematoda</taxon>
        <taxon>Chromadorea</taxon>
        <taxon>Rhabditida</taxon>
        <taxon>Rhabditina</taxon>
        <taxon>Diplogasteromorpha</taxon>
        <taxon>Diplogasteroidea</taxon>
        <taxon>Neodiplogasteridae</taxon>
        <taxon>Pristionchus</taxon>
    </lineage>
</organism>
<sequence>IVVSVFSSLMATTRNDFQTMHPDCKTESPFHISSSSLLPVLTSDESAQAQRRPVIADPVPSHLRFLLRTRLSAKDHHHV</sequence>
<dbReference type="AlphaFoldDB" id="A0AAV5U7A2"/>
<dbReference type="Proteomes" id="UP001432027">
    <property type="component" value="Unassembled WGS sequence"/>
</dbReference>
<comment type="caution">
    <text evidence="1">The sequence shown here is derived from an EMBL/GenBank/DDBJ whole genome shotgun (WGS) entry which is preliminary data.</text>
</comment>
<accession>A0AAV5U7A2</accession>